<dbReference type="PANTHER" id="PTHR43677:SF4">
    <property type="entry name" value="QUINONE OXIDOREDUCTASE-LIKE PROTEIN 2"/>
    <property type="match status" value="1"/>
</dbReference>
<evidence type="ECO:0000313" key="2">
    <source>
        <dbReference type="EMBL" id="MBB0229744.1"/>
    </source>
</evidence>
<dbReference type="SUPFAM" id="SSF51735">
    <property type="entry name" value="NAD(P)-binding Rossmann-fold domains"/>
    <property type="match status" value="1"/>
</dbReference>
<dbReference type="RefSeq" id="WP_182662537.1">
    <property type="nucleotide sequence ID" value="NZ_VKHS01000164.1"/>
</dbReference>
<dbReference type="EMBL" id="VKHS01000164">
    <property type="protein sequence ID" value="MBB0229744.1"/>
    <property type="molecule type" value="Genomic_DNA"/>
</dbReference>
<feature type="domain" description="Enoyl reductase (ER)" evidence="1">
    <location>
        <begin position="11"/>
        <end position="330"/>
    </location>
</feature>
<dbReference type="Gene3D" id="3.90.180.10">
    <property type="entry name" value="Medium-chain alcohol dehydrogenases, catalytic domain"/>
    <property type="match status" value="1"/>
</dbReference>
<dbReference type="InterPro" id="IPR036291">
    <property type="entry name" value="NAD(P)-bd_dom_sf"/>
</dbReference>
<dbReference type="InterPro" id="IPR011032">
    <property type="entry name" value="GroES-like_sf"/>
</dbReference>
<dbReference type="InterPro" id="IPR013154">
    <property type="entry name" value="ADH-like_N"/>
</dbReference>
<dbReference type="Gene3D" id="3.40.50.720">
    <property type="entry name" value="NAD(P)-binding Rossmann-like Domain"/>
    <property type="match status" value="1"/>
</dbReference>
<dbReference type="GO" id="GO:0008270">
    <property type="term" value="F:zinc ion binding"/>
    <property type="evidence" value="ECO:0007669"/>
    <property type="project" value="InterPro"/>
</dbReference>
<keyword evidence="3" id="KW-1185">Reference proteome</keyword>
<name>A0A7W3T2I4_9ACTN</name>
<dbReference type="InterPro" id="IPR002364">
    <property type="entry name" value="Quin_OxRdtase/zeta-crystal_CS"/>
</dbReference>
<dbReference type="SMART" id="SM00829">
    <property type="entry name" value="PKS_ER"/>
    <property type="match status" value="1"/>
</dbReference>
<dbReference type="InterPro" id="IPR020843">
    <property type="entry name" value="ER"/>
</dbReference>
<dbReference type="Pfam" id="PF08240">
    <property type="entry name" value="ADH_N"/>
    <property type="match status" value="1"/>
</dbReference>
<gene>
    <name evidence="2" type="ORF">FOE67_09490</name>
</gene>
<evidence type="ECO:0000259" key="1">
    <source>
        <dbReference type="SMART" id="SM00829"/>
    </source>
</evidence>
<evidence type="ECO:0000313" key="3">
    <source>
        <dbReference type="Proteomes" id="UP000530234"/>
    </source>
</evidence>
<reference evidence="3" key="1">
    <citation type="submission" date="2019-10" db="EMBL/GenBank/DDBJ databases">
        <title>Streptomyces sp. nov., a novel actinobacterium isolated from alkaline environment.</title>
        <authorList>
            <person name="Golinska P."/>
        </authorList>
    </citation>
    <scope>NUCLEOTIDE SEQUENCE [LARGE SCALE GENOMIC DNA]</scope>
    <source>
        <strain evidence="3">DSM 42108</strain>
    </source>
</reference>
<dbReference type="CDD" id="cd08241">
    <property type="entry name" value="QOR1"/>
    <property type="match status" value="1"/>
</dbReference>
<dbReference type="PANTHER" id="PTHR43677">
    <property type="entry name" value="SHORT-CHAIN DEHYDROGENASE/REDUCTASE"/>
    <property type="match status" value="1"/>
</dbReference>
<dbReference type="Proteomes" id="UP000530234">
    <property type="component" value="Unassembled WGS sequence"/>
</dbReference>
<dbReference type="InterPro" id="IPR013149">
    <property type="entry name" value="ADH-like_C"/>
</dbReference>
<dbReference type="AlphaFoldDB" id="A0A7W3T2I4"/>
<dbReference type="PROSITE" id="PS01162">
    <property type="entry name" value="QOR_ZETA_CRYSTAL"/>
    <property type="match status" value="1"/>
</dbReference>
<sequence>MRAWRVHETGEPTDVMRLEEIPDPEPGPGQLLIRVRAANVNFPDALLCRGHYQVRPPMPFTPGVELCGEVLAVGPDTDPDTVPAPGTRVVAQPALPGGAFAEKVLAPVADVFPGPKALDDAEAAALHIGYQTGWFGLHRRAGLRAGETLLVHAAAGGVGSAAVQLGKAAGATVIGVVGGPEKAAVARELGCDTVLDRTEVGDDLPALVKEATGGRGADVVYDPVGGSAYEASARCVAFEGRIVVVGFASGTIPRPALNHALVKNYSILGLHWGLYRSRDPEAVTACHRELTALAAEGAIRPLVAERVPMEGAADAVRRVAAGTTTGRLVVLP</sequence>
<dbReference type="Pfam" id="PF00107">
    <property type="entry name" value="ADH_zinc_N"/>
    <property type="match status" value="1"/>
</dbReference>
<proteinExistence type="predicted"/>
<comment type="caution">
    <text evidence="2">The sequence shown here is derived from an EMBL/GenBank/DDBJ whole genome shotgun (WGS) entry which is preliminary data.</text>
</comment>
<accession>A0A7W3T2I4</accession>
<protein>
    <submittedName>
        <fullName evidence="2">Zinc-binding dehydrogenase</fullName>
    </submittedName>
</protein>
<dbReference type="InterPro" id="IPR051397">
    <property type="entry name" value="Zn-ADH-like_protein"/>
</dbReference>
<dbReference type="GO" id="GO:0016491">
    <property type="term" value="F:oxidoreductase activity"/>
    <property type="evidence" value="ECO:0007669"/>
    <property type="project" value="InterPro"/>
</dbReference>
<dbReference type="SUPFAM" id="SSF50129">
    <property type="entry name" value="GroES-like"/>
    <property type="match status" value="1"/>
</dbReference>
<organism evidence="2 3">
    <name type="scientific">Streptomyces calidiresistens</name>
    <dbReference type="NCBI Taxonomy" id="1485586"/>
    <lineage>
        <taxon>Bacteria</taxon>
        <taxon>Bacillati</taxon>
        <taxon>Actinomycetota</taxon>
        <taxon>Actinomycetes</taxon>
        <taxon>Kitasatosporales</taxon>
        <taxon>Streptomycetaceae</taxon>
        <taxon>Streptomyces</taxon>
    </lineage>
</organism>